<evidence type="ECO:0000259" key="8">
    <source>
        <dbReference type="PROSITE" id="PS50850"/>
    </source>
</evidence>
<accession>A0A150QR42</accession>
<reference evidence="9 10" key="1">
    <citation type="submission" date="2014-02" db="EMBL/GenBank/DDBJ databases">
        <title>The small core and large imbalanced accessory genome model reveals a collaborative survival strategy of Sorangium cellulosum strains in nature.</title>
        <authorList>
            <person name="Han K."/>
            <person name="Peng R."/>
            <person name="Blom J."/>
            <person name="Li Y.-Z."/>
        </authorList>
    </citation>
    <scope>NUCLEOTIDE SEQUENCE [LARGE SCALE GENOMIC DNA]</scope>
    <source>
        <strain evidence="9 10">So0008-312</strain>
    </source>
</reference>
<dbReference type="Gene3D" id="1.20.1250.20">
    <property type="entry name" value="MFS general substrate transporter like domains"/>
    <property type="match status" value="1"/>
</dbReference>
<feature type="transmembrane region" description="Helical" evidence="7">
    <location>
        <begin position="318"/>
        <end position="338"/>
    </location>
</feature>
<keyword evidence="4 7" id="KW-1133">Transmembrane helix</keyword>
<feature type="transmembrane region" description="Helical" evidence="7">
    <location>
        <begin position="185"/>
        <end position="203"/>
    </location>
</feature>
<keyword evidence="2" id="KW-0813">Transport</keyword>
<feature type="transmembrane region" description="Helical" evidence="7">
    <location>
        <begin position="345"/>
        <end position="364"/>
    </location>
</feature>
<feature type="region of interest" description="Disordered" evidence="6">
    <location>
        <begin position="467"/>
        <end position="492"/>
    </location>
</feature>
<feature type="compositionally biased region" description="Basic residues" evidence="6">
    <location>
        <begin position="467"/>
        <end position="481"/>
    </location>
</feature>
<evidence type="ECO:0000256" key="4">
    <source>
        <dbReference type="ARBA" id="ARBA00022989"/>
    </source>
</evidence>
<protein>
    <submittedName>
        <fullName evidence="9">Multidrug ABC transporter</fullName>
    </submittedName>
</protein>
<feature type="transmembrane region" description="Helical" evidence="7">
    <location>
        <begin position="128"/>
        <end position="148"/>
    </location>
</feature>
<evidence type="ECO:0000313" key="10">
    <source>
        <dbReference type="Proteomes" id="UP000075260"/>
    </source>
</evidence>
<evidence type="ECO:0000256" key="3">
    <source>
        <dbReference type="ARBA" id="ARBA00022692"/>
    </source>
</evidence>
<dbReference type="Proteomes" id="UP000075260">
    <property type="component" value="Unassembled WGS sequence"/>
</dbReference>
<name>A0A150QR42_SORCE</name>
<dbReference type="PROSITE" id="PS50850">
    <property type="entry name" value="MFS"/>
    <property type="match status" value="1"/>
</dbReference>
<feature type="transmembrane region" description="Helical" evidence="7">
    <location>
        <begin position="370"/>
        <end position="388"/>
    </location>
</feature>
<dbReference type="InterPro" id="IPR020846">
    <property type="entry name" value="MFS_dom"/>
</dbReference>
<feature type="transmembrane region" description="Helical" evidence="7">
    <location>
        <begin position="215"/>
        <end position="237"/>
    </location>
</feature>
<dbReference type="Pfam" id="PF07690">
    <property type="entry name" value="MFS_1"/>
    <property type="match status" value="1"/>
</dbReference>
<dbReference type="GO" id="GO:0016020">
    <property type="term" value="C:membrane"/>
    <property type="evidence" value="ECO:0007669"/>
    <property type="project" value="UniProtKB-SubCell"/>
</dbReference>
<evidence type="ECO:0000256" key="1">
    <source>
        <dbReference type="ARBA" id="ARBA00004141"/>
    </source>
</evidence>
<dbReference type="InterPro" id="IPR011701">
    <property type="entry name" value="MFS"/>
</dbReference>
<feature type="transmembrane region" description="Helical" evidence="7">
    <location>
        <begin position="160"/>
        <end position="179"/>
    </location>
</feature>
<feature type="transmembrane region" description="Helical" evidence="7">
    <location>
        <begin position="98"/>
        <end position="122"/>
    </location>
</feature>
<dbReference type="RefSeq" id="WP_061607743.1">
    <property type="nucleotide sequence ID" value="NZ_JEMA01000407.1"/>
</dbReference>
<feature type="transmembrane region" description="Helical" evidence="7">
    <location>
        <begin position="75"/>
        <end position="91"/>
    </location>
</feature>
<gene>
    <name evidence="9" type="ORF">BE15_36045</name>
</gene>
<keyword evidence="3 7" id="KW-0812">Transmembrane</keyword>
<proteinExistence type="predicted"/>
<organism evidence="9 10">
    <name type="scientific">Sorangium cellulosum</name>
    <name type="common">Polyangium cellulosum</name>
    <dbReference type="NCBI Taxonomy" id="56"/>
    <lineage>
        <taxon>Bacteria</taxon>
        <taxon>Pseudomonadati</taxon>
        <taxon>Myxococcota</taxon>
        <taxon>Polyangia</taxon>
        <taxon>Polyangiales</taxon>
        <taxon>Polyangiaceae</taxon>
        <taxon>Sorangium</taxon>
    </lineage>
</organism>
<dbReference type="EMBL" id="JEMA01000407">
    <property type="protein sequence ID" value="KYF70302.1"/>
    <property type="molecule type" value="Genomic_DNA"/>
</dbReference>
<dbReference type="Gene3D" id="1.20.1720.10">
    <property type="entry name" value="Multidrug resistance protein D"/>
    <property type="match status" value="1"/>
</dbReference>
<feature type="transmembrane region" description="Helical" evidence="7">
    <location>
        <begin position="243"/>
        <end position="260"/>
    </location>
</feature>
<dbReference type="InterPro" id="IPR036259">
    <property type="entry name" value="MFS_trans_sf"/>
</dbReference>
<dbReference type="PANTHER" id="PTHR42718:SF9">
    <property type="entry name" value="MAJOR FACILITATOR SUPERFAMILY MULTIDRUG TRANSPORTER MFSC"/>
    <property type="match status" value="1"/>
</dbReference>
<evidence type="ECO:0000256" key="2">
    <source>
        <dbReference type="ARBA" id="ARBA00022448"/>
    </source>
</evidence>
<evidence type="ECO:0000256" key="7">
    <source>
        <dbReference type="SAM" id="Phobius"/>
    </source>
</evidence>
<feature type="transmembrane region" description="Helical" evidence="7">
    <location>
        <begin position="33"/>
        <end position="55"/>
    </location>
</feature>
<evidence type="ECO:0000256" key="5">
    <source>
        <dbReference type="ARBA" id="ARBA00023136"/>
    </source>
</evidence>
<feature type="transmembrane region" description="Helical" evidence="7">
    <location>
        <begin position="417"/>
        <end position="436"/>
    </location>
</feature>
<dbReference type="PRINTS" id="PR01036">
    <property type="entry name" value="TCRTETB"/>
</dbReference>
<evidence type="ECO:0000256" key="6">
    <source>
        <dbReference type="SAM" id="MobiDB-lite"/>
    </source>
</evidence>
<evidence type="ECO:0000313" key="9">
    <source>
        <dbReference type="EMBL" id="KYF70302.1"/>
    </source>
</evidence>
<feature type="transmembrane region" description="Helical" evidence="7">
    <location>
        <begin position="281"/>
        <end position="306"/>
    </location>
</feature>
<feature type="region of interest" description="Disordered" evidence="6">
    <location>
        <begin position="1"/>
        <end position="20"/>
    </location>
</feature>
<dbReference type="CDD" id="cd17321">
    <property type="entry name" value="MFS_MMR_MDR_like"/>
    <property type="match status" value="1"/>
</dbReference>
<dbReference type="AlphaFoldDB" id="A0A150QR42"/>
<dbReference type="GO" id="GO:0022857">
    <property type="term" value="F:transmembrane transporter activity"/>
    <property type="evidence" value="ECO:0007669"/>
    <property type="project" value="InterPro"/>
</dbReference>
<comment type="caution">
    <text evidence="9">The sequence shown here is derived from an EMBL/GenBank/DDBJ whole genome shotgun (WGS) entry which is preliminary data.</text>
</comment>
<feature type="domain" description="Major facilitator superfamily (MFS) profile" evidence="8">
    <location>
        <begin position="33"/>
        <end position="466"/>
    </location>
</feature>
<dbReference type="PANTHER" id="PTHR42718">
    <property type="entry name" value="MAJOR FACILITATOR SUPERFAMILY MULTIDRUG TRANSPORTER MFSC"/>
    <property type="match status" value="1"/>
</dbReference>
<feature type="transmembrane region" description="Helical" evidence="7">
    <location>
        <begin position="442"/>
        <end position="460"/>
    </location>
</feature>
<dbReference type="SUPFAM" id="SSF103473">
    <property type="entry name" value="MFS general substrate transporter"/>
    <property type="match status" value="1"/>
</dbReference>
<keyword evidence="5 7" id="KW-0472">Membrane</keyword>
<sequence>MMALRAPVADAPLPSEASDQAASGVQGPARAEAIACVIAALVLVVLSAGIANVALPVLAHAFQVTPAVSVRVVSAYQLGLVMALLPCAALGESLGHRAVFTAGVGLFTGASALCALAPSLHWLVAARFLQGLGGAAVMALGVALLRFVVPRAQLAAAIGWNALAVALSSAAAPTVGAALLSSASWPWLFAVNLPLGAAVLLATRGLPCVPGTARALDATSMALNAGAFGALIAGAELVPAEPALGAGLLAASVLSAALLLRRELPKEAPLVPLDLLRSRSFRVSVIASVACFAGQASALVALPFYLRHSFGQEALTTGLMITPWPLSVAIVAPVAGRLANRISTAWLCATGAACLALGLAALALSPAHGGALALVPFVALCGAGFGLFQVPNNRNMLLAAPLARGAAAGGMQGTARLAGQTAGAIVMTLLFTLTPIDAAPRLGLGIGAVLALSAAAVSALRAGSHRSHGRALSRSPRRGTARARAPWRSAAC</sequence>
<comment type="subcellular location">
    <subcellularLocation>
        <location evidence="1">Membrane</location>
        <topology evidence="1">Multi-pass membrane protein</topology>
    </subcellularLocation>
</comment>